<evidence type="ECO:0000313" key="2">
    <source>
        <dbReference type="Proteomes" id="UP000271010"/>
    </source>
</evidence>
<reference evidence="1 2" key="1">
    <citation type="submission" date="2018-11" db="EMBL/GenBank/DDBJ databases">
        <title>Rufibacter latericius sp. nov., isolated from water in Baiyang Lake.</title>
        <authorList>
            <person name="Yang Y."/>
        </authorList>
    </citation>
    <scope>NUCLEOTIDE SEQUENCE [LARGE SCALE GENOMIC DNA]</scope>
    <source>
        <strain evidence="1 2">MCC P1</strain>
    </source>
</reference>
<accession>A0A3M9MRR8</accession>
<evidence type="ECO:0008006" key="3">
    <source>
        <dbReference type="Google" id="ProtNLM"/>
    </source>
</evidence>
<protein>
    <recommendedName>
        <fullName evidence="3">STAS/SEC14 domain-containing protein</fullName>
    </recommendedName>
</protein>
<keyword evidence="2" id="KW-1185">Reference proteome</keyword>
<proteinExistence type="predicted"/>
<name>A0A3M9MRR8_9BACT</name>
<dbReference type="EMBL" id="RJJE01000017">
    <property type="protein sequence ID" value="RNI28234.1"/>
    <property type="molecule type" value="Genomic_DNA"/>
</dbReference>
<dbReference type="Proteomes" id="UP000271010">
    <property type="component" value="Unassembled WGS sequence"/>
</dbReference>
<gene>
    <name evidence="1" type="ORF">EFA69_19405</name>
</gene>
<organism evidence="1 2">
    <name type="scientific">Rufibacter immobilis</name>
    <dbReference type="NCBI Taxonomy" id="1348778"/>
    <lineage>
        <taxon>Bacteria</taxon>
        <taxon>Pseudomonadati</taxon>
        <taxon>Bacteroidota</taxon>
        <taxon>Cytophagia</taxon>
        <taxon>Cytophagales</taxon>
        <taxon>Hymenobacteraceae</taxon>
        <taxon>Rufibacter</taxon>
    </lineage>
</organism>
<dbReference type="AlphaFoldDB" id="A0A3M9MRR8"/>
<comment type="caution">
    <text evidence="1">The sequence shown here is derived from an EMBL/GenBank/DDBJ whole genome shotgun (WGS) entry which is preliminary data.</text>
</comment>
<sequence>MFDAAMIIIAQNSFYCFAVDVEKNRIYMKIRGVWNTQSEVPLYMTHLHQALGLVKPGFTILCDIREKELYSMEVQEMQIQAQELTVEAGVSQVAEVHELNQPGSEQAIALAQISKIPLNIFDSLEDAEAWLAETH</sequence>
<evidence type="ECO:0000313" key="1">
    <source>
        <dbReference type="EMBL" id="RNI28234.1"/>
    </source>
</evidence>